<evidence type="ECO:0000256" key="3">
    <source>
        <dbReference type="SAM" id="MobiDB-lite"/>
    </source>
</evidence>
<comment type="caution">
    <text evidence="5">The sequence shown here is derived from an EMBL/GenBank/DDBJ whole genome shotgun (WGS) entry which is preliminary data.</text>
</comment>
<keyword evidence="2" id="KW-0804">Transcription</keyword>
<dbReference type="Proteomes" id="UP001431313">
    <property type="component" value="Unassembled WGS sequence"/>
</dbReference>
<dbReference type="RefSeq" id="WP_258785937.1">
    <property type="nucleotide sequence ID" value="NZ_JANUGQ010000003.1"/>
</dbReference>
<feature type="transmembrane region" description="Helical" evidence="4">
    <location>
        <begin position="140"/>
        <end position="159"/>
    </location>
</feature>
<evidence type="ECO:0000256" key="2">
    <source>
        <dbReference type="ARBA" id="ARBA00023163"/>
    </source>
</evidence>
<dbReference type="EMBL" id="JANUGQ010000003">
    <property type="protein sequence ID" value="MCS0635199.1"/>
    <property type="molecule type" value="Genomic_DNA"/>
</dbReference>
<feature type="compositionally biased region" description="Basic residues" evidence="3">
    <location>
        <begin position="130"/>
        <end position="139"/>
    </location>
</feature>
<protein>
    <recommendedName>
        <fullName evidence="7">Zinc-finger domain-containing protein</fullName>
    </recommendedName>
</protein>
<evidence type="ECO:0000256" key="1">
    <source>
        <dbReference type="ARBA" id="ARBA00023015"/>
    </source>
</evidence>
<evidence type="ECO:0008006" key="7">
    <source>
        <dbReference type="Google" id="ProtNLM"/>
    </source>
</evidence>
<feature type="region of interest" description="Disordered" evidence="3">
    <location>
        <begin position="84"/>
        <end position="139"/>
    </location>
</feature>
<feature type="compositionally biased region" description="Basic and acidic residues" evidence="3">
    <location>
        <begin position="215"/>
        <end position="225"/>
    </location>
</feature>
<feature type="region of interest" description="Disordered" evidence="3">
    <location>
        <begin position="164"/>
        <end position="225"/>
    </location>
</feature>
<keyword evidence="4" id="KW-1133">Transmembrane helix</keyword>
<keyword evidence="4" id="KW-0472">Membrane</keyword>
<feature type="region of interest" description="Disordered" evidence="3">
    <location>
        <begin position="1"/>
        <end position="25"/>
    </location>
</feature>
<sequence>MTSTADTAQHPDVSEISDLTEGLLPPGRTADVRRHLGGCELCADVRTSLEEIRGLLGTLPGPSRMPADVAGRIDAALAAEALLESTAPPEGPGANVSRETTGPTGEPSPAARSADRPAGRPRTDTNGPGRTRRTRGRRRAAILGTVLGVAAAGVGVLLFQPSDPAGEKSTAARPSEASTGAPAAFSGAPLDRRVRELLTETPAHENRGLKTPHRAPSEHNDTGPHVMRTEEAGLPSCVRAGTHRDTAPLAAEAGTYQGHAAYLVLLPRPGDTTRVDALVLDASCTASPDGAPARVLRTESYPRP</sequence>
<evidence type="ECO:0000313" key="5">
    <source>
        <dbReference type="EMBL" id="MCS0635199.1"/>
    </source>
</evidence>
<proteinExistence type="predicted"/>
<dbReference type="Gene3D" id="1.10.10.1320">
    <property type="entry name" value="Anti-sigma factor, zinc-finger domain"/>
    <property type="match status" value="1"/>
</dbReference>
<name>A0ABT2CCQ6_9ACTN</name>
<gene>
    <name evidence="5" type="ORF">NX801_05905</name>
</gene>
<keyword evidence="6" id="KW-1185">Reference proteome</keyword>
<feature type="compositionally biased region" description="Basic and acidic residues" evidence="3">
    <location>
        <begin position="190"/>
        <end position="208"/>
    </location>
</feature>
<dbReference type="InterPro" id="IPR041916">
    <property type="entry name" value="Anti_sigma_zinc_sf"/>
</dbReference>
<accession>A0ABT2CCQ6</accession>
<keyword evidence="4" id="KW-0812">Transmembrane</keyword>
<keyword evidence="1" id="KW-0805">Transcription regulation</keyword>
<reference evidence="5" key="1">
    <citation type="submission" date="2022-08" db="EMBL/GenBank/DDBJ databases">
        <authorList>
            <person name="Somphong A."/>
            <person name="Phongsopitanun W."/>
        </authorList>
    </citation>
    <scope>NUCLEOTIDE SEQUENCE</scope>
    <source>
        <strain evidence="5">LP05-1</strain>
    </source>
</reference>
<evidence type="ECO:0000256" key="4">
    <source>
        <dbReference type="SAM" id="Phobius"/>
    </source>
</evidence>
<feature type="compositionally biased region" description="Basic and acidic residues" evidence="3">
    <location>
        <begin position="113"/>
        <end position="123"/>
    </location>
</feature>
<organism evidence="5 6">
    <name type="scientific">Streptomyces pyxinae</name>
    <dbReference type="NCBI Taxonomy" id="2970734"/>
    <lineage>
        <taxon>Bacteria</taxon>
        <taxon>Bacillati</taxon>
        <taxon>Actinomycetota</taxon>
        <taxon>Actinomycetes</taxon>
        <taxon>Kitasatosporales</taxon>
        <taxon>Streptomycetaceae</taxon>
        <taxon>Streptomyces</taxon>
    </lineage>
</organism>
<evidence type="ECO:0000313" key="6">
    <source>
        <dbReference type="Proteomes" id="UP001431313"/>
    </source>
</evidence>